<reference evidence="2 3" key="1">
    <citation type="submission" date="2021-08" db="EMBL/GenBank/DDBJ databases">
        <authorList>
            <person name="Peeters C."/>
        </authorList>
    </citation>
    <scope>NUCLEOTIDE SEQUENCE [LARGE SCALE GENOMIC DNA]</scope>
    <source>
        <strain evidence="2 3">LMG 32289</strain>
    </source>
</reference>
<keyword evidence="3" id="KW-1185">Reference proteome</keyword>
<protein>
    <submittedName>
        <fullName evidence="2">Uncharacterized protein</fullName>
    </submittedName>
</protein>
<name>A0ABM8XF20_9BURK</name>
<feature type="region of interest" description="Disordered" evidence="1">
    <location>
        <begin position="230"/>
        <end position="255"/>
    </location>
</feature>
<sequence length="274" mass="31996">MRASGIPRRWSRSIDTRQHAFRHTIRHAFERRCWYRVVTNRCVGASLSDLAHASDRTRVLRASDARARFASARVSQRASRRARRARPPTMPTHRVGRACKRGARDAASRFPQTYCSCGFPVNARDHRECRSRAARAMRRVSRVGVAQRVARVGRMQKRAATRTEILRRKELRHSDGSREQQVSRRCSMHRDLRELVGVVRTRKFFCTFFLTSSNKRIMIRLDKRLTSLQRASRQKQQATSKDDRCLERARKSEHEDLRCSVRSEQCSEAMQSMQ</sequence>
<evidence type="ECO:0000256" key="1">
    <source>
        <dbReference type="SAM" id="MobiDB-lite"/>
    </source>
</evidence>
<dbReference type="EMBL" id="CAJZAG010000008">
    <property type="protein sequence ID" value="CAG9178558.1"/>
    <property type="molecule type" value="Genomic_DNA"/>
</dbReference>
<feature type="compositionally biased region" description="Polar residues" evidence="1">
    <location>
        <begin position="230"/>
        <end position="239"/>
    </location>
</feature>
<dbReference type="Proteomes" id="UP000706525">
    <property type="component" value="Unassembled WGS sequence"/>
</dbReference>
<organism evidence="2 3">
    <name type="scientific">Cupriavidus pampae</name>
    <dbReference type="NCBI Taxonomy" id="659251"/>
    <lineage>
        <taxon>Bacteria</taxon>
        <taxon>Pseudomonadati</taxon>
        <taxon>Pseudomonadota</taxon>
        <taxon>Betaproteobacteria</taxon>
        <taxon>Burkholderiales</taxon>
        <taxon>Burkholderiaceae</taxon>
        <taxon>Cupriavidus</taxon>
    </lineage>
</organism>
<comment type="caution">
    <text evidence="2">The sequence shown here is derived from an EMBL/GenBank/DDBJ whole genome shotgun (WGS) entry which is preliminary data.</text>
</comment>
<feature type="compositionally biased region" description="Basic and acidic residues" evidence="1">
    <location>
        <begin position="240"/>
        <end position="255"/>
    </location>
</feature>
<evidence type="ECO:0000313" key="3">
    <source>
        <dbReference type="Proteomes" id="UP000706525"/>
    </source>
</evidence>
<feature type="region of interest" description="Disordered" evidence="1">
    <location>
        <begin position="73"/>
        <end position="99"/>
    </location>
</feature>
<evidence type="ECO:0000313" key="2">
    <source>
        <dbReference type="EMBL" id="CAG9178558.1"/>
    </source>
</evidence>
<proteinExistence type="predicted"/>
<accession>A0ABM8XF20</accession>
<gene>
    <name evidence="2" type="ORF">LMG32289_04075</name>
</gene>